<evidence type="ECO:0000313" key="4">
    <source>
        <dbReference type="Proteomes" id="UP001218071"/>
    </source>
</evidence>
<keyword evidence="4" id="KW-1185">Reference proteome</keyword>
<feature type="region of interest" description="Disordered" evidence="1">
    <location>
        <begin position="180"/>
        <end position="224"/>
    </location>
</feature>
<dbReference type="InterPro" id="IPR019051">
    <property type="entry name" value="Trp_biosyn_TM_oprn/chp"/>
</dbReference>
<dbReference type="InterPro" id="IPR011746">
    <property type="entry name" value="Trp_synth-assoc_CHP"/>
</dbReference>
<feature type="transmembrane region" description="Helical" evidence="2">
    <location>
        <begin position="154"/>
        <end position="172"/>
    </location>
</feature>
<reference evidence="3 4" key="1">
    <citation type="submission" date="2020-10" db="EMBL/GenBank/DDBJ databases">
        <title>Complete genome sequence of Corynebacterium jeddahense DSM 45997, type strain of Corynebacterium jeddahense.</title>
        <authorList>
            <person name="Busche T."/>
            <person name="Kalinowski J."/>
            <person name="Ruckert C."/>
        </authorList>
    </citation>
    <scope>NUCLEOTIDE SEQUENCE [LARGE SCALE GENOMIC DNA]</scope>
    <source>
        <strain evidence="3 4">DSM 45997</strain>
    </source>
</reference>
<dbReference type="EMBL" id="CP063194">
    <property type="protein sequence ID" value="WCZ39201.1"/>
    <property type="molecule type" value="Genomic_DNA"/>
</dbReference>
<dbReference type="RefSeq" id="WP_042404991.1">
    <property type="nucleotide sequence ID" value="NZ_CBYN010000006.1"/>
</dbReference>
<feature type="transmembrane region" description="Helical" evidence="2">
    <location>
        <begin position="57"/>
        <end position="74"/>
    </location>
</feature>
<dbReference type="Proteomes" id="UP001218071">
    <property type="component" value="Chromosome"/>
</dbReference>
<keyword evidence="2" id="KW-1133">Transmembrane helix</keyword>
<name>A0ABY7UKL0_9CORY</name>
<protein>
    <submittedName>
        <fullName evidence="3">Tryptophan-associated transmembrane protein</fullName>
    </submittedName>
</protein>
<organism evidence="3 4">
    <name type="scientific">Corynebacterium jeddahense</name>
    <dbReference type="NCBI Taxonomy" id="1414719"/>
    <lineage>
        <taxon>Bacteria</taxon>
        <taxon>Bacillati</taxon>
        <taxon>Actinomycetota</taxon>
        <taxon>Actinomycetes</taxon>
        <taxon>Mycobacteriales</taxon>
        <taxon>Corynebacteriaceae</taxon>
        <taxon>Corynebacterium</taxon>
    </lineage>
</organism>
<evidence type="ECO:0000256" key="1">
    <source>
        <dbReference type="SAM" id="MobiDB-lite"/>
    </source>
</evidence>
<feature type="transmembrane region" description="Helical" evidence="2">
    <location>
        <begin position="81"/>
        <end position="102"/>
    </location>
</feature>
<keyword evidence="2" id="KW-0472">Membrane</keyword>
<proteinExistence type="predicted"/>
<dbReference type="NCBIfam" id="TIGR02234">
    <property type="entry name" value="trp_oprn_chp"/>
    <property type="match status" value="1"/>
</dbReference>
<accession>A0ABY7UKL0</accession>
<evidence type="ECO:0000256" key="2">
    <source>
        <dbReference type="SAM" id="Phobius"/>
    </source>
</evidence>
<feature type="compositionally biased region" description="Basic and acidic residues" evidence="1">
    <location>
        <begin position="180"/>
        <end position="198"/>
    </location>
</feature>
<evidence type="ECO:0000313" key="3">
    <source>
        <dbReference type="EMBL" id="WCZ39201.1"/>
    </source>
</evidence>
<sequence>MAQADKTLARAGAALLGVAGALIWAVARTTWVDVEYVDDLSGAGTAAVRGADWSTEAVAVAVLLIAGMAAGFALRRVGRRVVGAIAALASAGVAVPAAQLLVRGADTERAHAILTAGAEQSGAGTAGSGSGSGADTIAQWAEITSATVVPLGPALTLAGAAIGLVGGLLLVFRPAADSPRQNKYEKESVRREKVRSDLEQDPQSGRVLWDAISADIDPTDPAGR</sequence>
<feature type="transmembrane region" description="Helical" evidence="2">
    <location>
        <begin position="7"/>
        <end position="27"/>
    </location>
</feature>
<gene>
    <name evidence="3" type="ORF">CJEDD_08040</name>
</gene>
<keyword evidence="2 3" id="KW-0812">Transmembrane</keyword>
<dbReference type="Pfam" id="PF09534">
    <property type="entry name" value="Trp_oprn_chp"/>
    <property type="match status" value="1"/>
</dbReference>